<dbReference type="STRING" id="341036.SAMN05660649_04261"/>
<evidence type="ECO:0000313" key="1">
    <source>
        <dbReference type="EMBL" id="SFH21149.1"/>
    </source>
</evidence>
<protein>
    <submittedName>
        <fullName evidence="1">Phage tail tape-measure protein, controls tail length</fullName>
    </submittedName>
</protein>
<dbReference type="RefSeq" id="WP_092474159.1">
    <property type="nucleotide sequence ID" value="NZ_FOOX01000020.1"/>
</dbReference>
<proteinExistence type="predicted"/>
<reference evidence="2" key="1">
    <citation type="submission" date="2016-10" db="EMBL/GenBank/DDBJ databases">
        <authorList>
            <person name="Varghese N."/>
            <person name="Submissions S."/>
        </authorList>
    </citation>
    <scope>NUCLEOTIDE SEQUENCE [LARGE SCALE GENOMIC DNA]</scope>
    <source>
        <strain evidence="2">DSM 17038</strain>
    </source>
</reference>
<accession>A0A1I2Y726</accession>
<dbReference type="AlphaFoldDB" id="A0A1I2Y726"/>
<gene>
    <name evidence="1" type="ORF">SAMN05660649_04261</name>
</gene>
<evidence type="ECO:0000313" key="2">
    <source>
        <dbReference type="Proteomes" id="UP000199337"/>
    </source>
</evidence>
<name>A0A1I2Y726_9FIRM</name>
<dbReference type="OrthoDB" id="1677957at2"/>
<keyword evidence="2" id="KW-1185">Reference proteome</keyword>
<organism evidence="1 2">
    <name type="scientific">Desulfotruncus arcticus DSM 17038</name>
    <dbReference type="NCBI Taxonomy" id="1121424"/>
    <lineage>
        <taxon>Bacteria</taxon>
        <taxon>Bacillati</taxon>
        <taxon>Bacillota</taxon>
        <taxon>Clostridia</taxon>
        <taxon>Eubacteriales</taxon>
        <taxon>Desulfallaceae</taxon>
        <taxon>Desulfotruncus</taxon>
    </lineage>
</organism>
<dbReference type="Proteomes" id="UP000199337">
    <property type="component" value="Unassembled WGS sequence"/>
</dbReference>
<sequence>MAEREIYRYDIVIDVQDEEAIRRAQAAEERLRTVFERITRQSQVLNRSVATPSVRLEDHYTRSARIIESQNRNLNRMEANPFVRLRDRFTEPARRIINTIDRIGHRTVTVAIQARDMTGGIITKLISPLGLLGAGAGVYGVGKLTIGAAMDFEIQQVSMEHWLGGNKKAAQEVTNWLNSFAAKTPFEMGDLFPAMSRGIGISGGDISMAKQMVSLAGDMAALTPGKTVQDAMEALADAQMGEFERMKEFSMKMTQEEFKTLGGWVGFLEKAEQKFAGGAEKLSQTATGRFSTITDTIKTLFRQAGVGSLEEINPRLRKITDWFDKNEKTIERWKDSLVKFGGQAADAVLSKMERAFEYIRVRYLDNPEFQELSFDGKVDFIMKDISKALDKMVDDMNTWVSGPGGKRVEELFIKLAEIATRAWITALGGMAKGSVDAALHGNIIGSAGLAMGAGLLGGGMVLRGAWGAGRGLANAGRTINTWMNTRNAARIAALETTNPLAASIARATYGAGAVNAASRTTDMVANAANTASRSSVVAAAANTSAQNSRIIYGPSGNILREVLPAASSGAATPAAEIATSSRVLGSLGSGLSTASKVIGKLAWPLAIAGEAVGIAQAENKVTATGKAAFGLGGGWAGAEIGAGIGTAILPGIGTAIGGALGGLAGYIGGKWTAGKLFDKSPAADANEKLAKSGEAASKQQERIAQTGQVYLNSQGDIITSNGFVINSQNNLMQAFTTLAQAVDFASAKLIAFSGIKALEPIKTSVADFKHFDYEAHAFGGILTRPHLGLVAEAGPEAIIPLSPTKRDRAFRLWQQAGEVIGVKQYAMGGFSGTVPSPMPATDAVSGAPKIYLNFDLAGLVGQIIVNSKEELDGIVEQVASEIVKKLKSILNNIPK</sequence>
<dbReference type="EMBL" id="FOOX01000020">
    <property type="protein sequence ID" value="SFH21149.1"/>
    <property type="molecule type" value="Genomic_DNA"/>
</dbReference>